<keyword evidence="7" id="KW-0448">Lipopolysaccharide biosynthesis</keyword>
<comment type="subcellular location">
    <subcellularLocation>
        <location evidence="1">Cell membrane</location>
        <topology evidence="1">Multi-pass membrane protein</topology>
    </subcellularLocation>
</comment>
<keyword evidence="14" id="KW-1185">Reference proteome</keyword>
<dbReference type="STRING" id="1007099.SAMN05216287_2013"/>
<reference evidence="14" key="1">
    <citation type="submission" date="2016-10" db="EMBL/GenBank/DDBJ databases">
        <authorList>
            <person name="Varghese N."/>
            <person name="Submissions S."/>
        </authorList>
    </citation>
    <scope>NUCLEOTIDE SEQUENCE [LARGE SCALE GENOMIC DNA]</scope>
    <source>
        <strain evidence="14">NRRL B-59562</strain>
    </source>
</reference>
<keyword evidence="10 11" id="KW-0472">Membrane</keyword>
<keyword evidence="5" id="KW-0441">Lipid A biosynthesis</keyword>
<name>A0A1H2XUJ5_9PSED</name>
<keyword evidence="9" id="KW-0443">Lipid metabolism</keyword>
<feature type="domain" description="EamA" evidence="12">
    <location>
        <begin position="147"/>
        <end position="277"/>
    </location>
</feature>
<evidence type="ECO:0000256" key="3">
    <source>
        <dbReference type="ARBA" id="ARBA00022516"/>
    </source>
</evidence>
<feature type="transmembrane region" description="Helical" evidence="11">
    <location>
        <begin position="205"/>
        <end position="227"/>
    </location>
</feature>
<evidence type="ECO:0000256" key="8">
    <source>
        <dbReference type="ARBA" id="ARBA00022989"/>
    </source>
</evidence>
<evidence type="ECO:0000256" key="4">
    <source>
        <dbReference type="ARBA" id="ARBA00022519"/>
    </source>
</evidence>
<feature type="transmembrane region" description="Helical" evidence="11">
    <location>
        <begin position="6"/>
        <end position="23"/>
    </location>
</feature>
<dbReference type="GO" id="GO:0009245">
    <property type="term" value="P:lipid A biosynthetic process"/>
    <property type="evidence" value="ECO:0007669"/>
    <property type="project" value="UniProtKB-KW"/>
</dbReference>
<keyword evidence="2" id="KW-1003">Cell membrane</keyword>
<feature type="transmembrane region" description="Helical" evidence="11">
    <location>
        <begin position="88"/>
        <end position="108"/>
    </location>
</feature>
<dbReference type="Pfam" id="PF00892">
    <property type="entry name" value="EamA"/>
    <property type="match status" value="2"/>
</dbReference>
<evidence type="ECO:0000256" key="10">
    <source>
        <dbReference type="ARBA" id="ARBA00023136"/>
    </source>
</evidence>
<evidence type="ECO:0000256" key="1">
    <source>
        <dbReference type="ARBA" id="ARBA00004651"/>
    </source>
</evidence>
<feature type="transmembrane region" description="Helical" evidence="11">
    <location>
        <begin position="59"/>
        <end position="76"/>
    </location>
</feature>
<feature type="transmembrane region" description="Helical" evidence="11">
    <location>
        <begin position="114"/>
        <end position="132"/>
    </location>
</feature>
<accession>A0A1H2XUJ5</accession>
<dbReference type="GO" id="GO:0005886">
    <property type="term" value="C:plasma membrane"/>
    <property type="evidence" value="ECO:0007669"/>
    <property type="project" value="UniProtKB-SubCell"/>
</dbReference>
<dbReference type="InterPro" id="IPR000390">
    <property type="entry name" value="Small_drug/metabolite_transptr"/>
</dbReference>
<dbReference type="PANTHER" id="PTHR30561">
    <property type="entry name" value="SMR FAMILY PROTON-DEPENDENT DRUG EFFLUX TRANSPORTER SUGE"/>
    <property type="match status" value="1"/>
</dbReference>
<dbReference type="InterPro" id="IPR037185">
    <property type="entry name" value="EmrE-like"/>
</dbReference>
<evidence type="ECO:0000256" key="2">
    <source>
        <dbReference type="ARBA" id="ARBA00022475"/>
    </source>
</evidence>
<dbReference type="GO" id="GO:0009103">
    <property type="term" value="P:lipopolysaccharide biosynthetic process"/>
    <property type="evidence" value="ECO:0007669"/>
    <property type="project" value="UniProtKB-KW"/>
</dbReference>
<evidence type="ECO:0000259" key="12">
    <source>
        <dbReference type="Pfam" id="PF00892"/>
    </source>
</evidence>
<feature type="transmembrane region" description="Helical" evidence="11">
    <location>
        <begin position="233"/>
        <end position="255"/>
    </location>
</feature>
<keyword evidence="8 11" id="KW-1133">Transmembrane helix</keyword>
<protein>
    <submittedName>
        <fullName evidence="13">Uncharacterized membrane protein</fullName>
    </submittedName>
</protein>
<dbReference type="InterPro" id="IPR000620">
    <property type="entry name" value="EamA_dom"/>
</dbReference>
<keyword evidence="4" id="KW-0997">Cell inner membrane</keyword>
<dbReference type="SUPFAM" id="SSF103481">
    <property type="entry name" value="Multidrug resistance efflux transporter EmrE"/>
    <property type="match status" value="2"/>
</dbReference>
<dbReference type="Proteomes" id="UP000243778">
    <property type="component" value="Unassembled WGS sequence"/>
</dbReference>
<gene>
    <name evidence="13" type="ORF">SAMN05216287_2013</name>
</gene>
<dbReference type="PANTHER" id="PTHR30561:SF9">
    <property type="entry name" value="4-AMINO-4-DEOXY-L-ARABINOSE-PHOSPHOUNDECAPRENOL FLIPPASE SUBUNIT ARNF-RELATED"/>
    <property type="match status" value="1"/>
</dbReference>
<dbReference type="EMBL" id="FNNU01000002">
    <property type="protein sequence ID" value="SDW95989.1"/>
    <property type="molecule type" value="Genomic_DNA"/>
</dbReference>
<evidence type="ECO:0000313" key="13">
    <source>
        <dbReference type="EMBL" id="SDW95989.1"/>
    </source>
</evidence>
<keyword evidence="3" id="KW-0444">Lipid biosynthesis</keyword>
<feature type="transmembrane region" description="Helical" evidence="11">
    <location>
        <begin position="144"/>
        <end position="161"/>
    </location>
</feature>
<dbReference type="OrthoDB" id="9783707at2"/>
<proteinExistence type="predicted"/>
<dbReference type="GO" id="GO:0022857">
    <property type="term" value="F:transmembrane transporter activity"/>
    <property type="evidence" value="ECO:0007669"/>
    <property type="project" value="InterPro"/>
</dbReference>
<evidence type="ECO:0000313" key="14">
    <source>
        <dbReference type="Proteomes" id="UP000243778"/>
    </source>
</evidence>
<evidence type="ECO:0000256" key="5">
    <source>
        <dbReference type="ARBA" id="ARBA00022556"/>
    </source>
</evidence>
<dbReference type="AlphaFoldDB" id="A0A1H2XUJ5"/>
<evidence type="ECO:0000256" key="7">
    <source>
        <dbReference type="ARBA" id="ARBA00022985"/>
    </source>
</evidence>
<feature type="transmembrane region" description="Helical" evidence="11">
    <location>
        <begin position="30"/>
        <end position="53"/>
    </location>
</feature>
<organism evidence="13 14">
    <name type="scientific">Pseudomonas kuykendallii</name>
    <dbReference type="NCBI Taxonomy" id="1007099"/>
    <lineage>
        <taxon>Bacteria</taxon>
        <taxon>Pseudomonadati</taxon>
        <taxon>Pseudomonadota</taxon>
        <taxon>Gammaproteobacteria</taxon>
        <taxon>Pseudomonadales</taxon>
        <taxon>Pseudomonadaceae</taxon>
        <taxon>Pseudomonas</taxon>
    </lineage>
</organism>
<keyword evidence="6 11" id="KW-0812">Transmembrane</keyword>
<dbReference type="RefSeq" id="WP_090227275.1">
    <property type="nucleotide sequence ID" value="NZ_FNNU01000002.1"/>
</dbReference>
<feature type="domain" description="EamA" evidence="12">
    <location>
        <begin position="6"/>
        <end position="130"/>
    </location>
</feature>
<evidence type="ECO:0000256" key="6">
    <source>
        <dbReference type="ARBA" id="ARBA00022692"/>
    </source>
</evidence>
<dbReference type="Gene3D" id="1.10.3730.20">
    <property type="match status" value="2"/>
</dbReference>
<sequence length="280" mass="29024">MSASVVSMVLFAALLHAGWNTAVKSGHDKSLNAVLVSAGAGAIAALGLCFVEAPSPASWPYLACSVCAQVIYYRLVAAAYRHGDLSQAYPLMRGTAPLLVALASAPLLGESLSLNGWGGVLLICSGVLGLAVDAWLRDGVSARATGLALLNACVIASYTLIDGVGVRLSQAPVGYTLWIFFLTAIPLLGWTLFRRPRELLRYARSRPALPVVGGSGTLGSYGIALYAMTLAPVASVAALRETSILFATLLSVLLLGERIGPRRGVATAFIAAGAMVIRLA</sequence>
<feature type="transmembrane region" description="Helical" evidence="11">
    <location>
        <begin position="173"/>
        <end position="193"/>
    </location>
</feature>
<evidence type="ECO:0000256" key="9">
    <source>
        <dbReference type="ARBA" id="ARBA00023098"/>
    </source>
</evidence>
<evidence type="ECO:0000256" key="11">
    <source>
        <dbReference type="SAM" id="Phobius"/>
    </source>
</evidence>